<proteinExistence type="predicted"/>
<dbReference type="KEGG" id="sod:Sant_2168"/>
<dbReference type="Gene3D" id="2.60.120.10">
    <property type="entry name" value="Jelly Rolls"/>
    <property type="match status" value="1"/>
</dbReference>
<organism evidence="1 2">
    <name type="scientific">Sodalis praecaptivus</name>
    <dbReference type="NCBI Taxonomy" id="1239307"/>
    <lineage>
        <taxon>Bacteria</taxon>
        <taxon>Pseudomonadati</taxon>
        <taxon>Pseudomonadota</taxon>
        <taxon>Gammaproteobacteria</taxon>
        <taxon>Enterobacterales</taxon>
        <taxon>Bruguierivoracaceae</taxon>
        <taxon>Sodalis</taxon>
    </lineage>
</organism>
<dbReference type="Proteomes" id="UP000019028">
    <property type="component" value="Chromosome"/>
</dbReference>
<dbReference type="AlphaFoldDB" id="W0HYC9"/>
<dbReference type="EMBL" id="CP006569">
    <property type="protein sequence ID" value="AHF77215.1"/>
    <property type="molecule type" value="Genomic_DNA"/>
</dbReference>
<dbReference type="InterPro" id="IPR014710">
    <property type="entry name" value="RmlC-like_jellyroll"/>
</dbReference>
<reference evidence="1 2" key="1">
    <citation type="journal article" date="2014" name="Genome Biol. Evol.">
        <title>Genome degeneration and adaptation in a nascent stage of symbiosis.</title>
        <authorList>
            <person name="Oakeson K.F."/>
            <person name="Gil R."/>
            <person name="Clayton A.L."/>
            <person name="Dunn D.M."/>
            <person name="von Niederhausern A.C."/>
            <person name="Hamil C."/>
            <person name="Aoyagi A."/>
            <person name="Duval B."/>
            <person name="Baca A."/>
            <person name="Silva F.J."/>
            <person name="Vallier A."/>
            <person name="Jackson D.G."/>
            <person name="Latorre A."/>
            <person name="Weiss R.B."/>
            <person name="Heddi A."/>
            <person name="Moya A."/>
            <person name="Dale C."/>
        </authorList>
    </citation>
    <scope>NUCLEOTIDE SEQUENCE [LARGE SCALE GENOMIC DNA]</scope>
    <source>
        <strain evidence="1 2">HS1</strain>
    </source>
</reference>
<gene>
    <name evidence="1" type="ORF">Sant_2168</name>
</gene>
<evidence type="ECO:0000313" key="1">
    <source>
        <dbReference type="EMBL" id="AHF77215.1"/>
    </source>
</evidence>
<dbReference type="PANTHER" id="PTHR37943:SF1">
    <property type="entry name" value="PROTEIN VES"/>
    <property type="match status" value="1"/>
</dbReference>
<dbReference type="PANTHER" id="PTHR37943">
    <property type="entry name" value="PROTEIN VES"/>
    <property type="match status" value="1"/>
</dbReference>
<dbReference type="PATRIC" id="fig|1239307.3.peg.2401"/>
<name>W0HYC9_9GAMM</name>
<evidence type="ECO:0000313" key="2">
    <source>
        <dbReference type="Proteomes" id="UP000019028"/>
    </source>
</evidence>
<dbReference type="Pfam" id="PF05962">
    <property type="entry name" value="HutD"/>
    <property type="match status" value="1"/>
</dbReference>
<sequence>MSGARPFSLAALPVTPWRNGGGVTREIASVPRVADGGDFAWRASIATIDRDGGFSPFPGVDRSITLISGDGVILDNGQGVRHALVQQAEPYAFSGDDAIQATLAGGASQDFNIMTRRGEWQAQVQAISAAQTLPAGQSGVLYILSGDWQLTDGASDAPPLRLGPSQGVWWHLCASAWRLTLATPQGLALWAHIGPFGRP</sequence>
<protein>
    <submittedName>
        <fullName evidence="1">Acyl-CoA dehydrogenase</fullName>
    </submittedName>
</protein>
<dbReference type="CDD" id="cd20293">
    <property type="entry name" value="cupin_HutD_N"/>
    <property type="match status" value="1"/>
</dbReference>
<accession>W0HYC9</accession>
<dbReference type="InterPro" id="IPR010282">
    <property type="entry name" value="Uncharacterised_HutD/Ves"/>
</dbReference>
<dbReference type="HOGENOM" id="CLU_090931_5_0_6"/>
<dbReference type="OrthoDB" id="9800082at2"/>
<dbReference type="InterPro" id="IPR011051">
    <property type="entry name" value="RmlC_Cupin_sf"/>
</dbReference>
<dbReference type="RefSeq" id="WP_025422347.1">
    <property type="nucleotide sequence ID" value="NZ_CP006569.1"/>
</dbReference>
<dbReference type="SUPFAM" id="SSF51182">
    <property type="entry name" value="RmlC-like cupins"/>
    <property type="match status" value="1"/>
</dbReference>
<keyword evidence="2" id="KW-1185">Reference proteome</keyword>